<protein>
    <submittedName>
        <fullName evidence="2">Uncharacterized protein</fullName>
    </submittedName>
</protein>
<reference evidence="2 3" key="1">
    <citation type="submission" date="2020-02" db="EMBL/GenBank/DDBJ databases">
        <authorList>
            <person name="Ferguson B K."/>
        </authorList>
    </citation>
    <scope>NUCLEOTIDE SEQUENCE [LARGE SCALE GENOMIC DNA]</scope>
</reference>
<accession>A0A6H5HDQ9</accession>
<name>A0A6H5HDQ9_9HEMI</name>
<dbReference type="EMBL" id="CADCXU010027061">
    <property type="protein sequence ID" value="CAB0013997.1"/>
    <property type="molecule type" value="Genomic_DNA"/>
</dbReference>
<proteinExistence type="predicted"/>
<evidence type="ECO:0000313" key="2">
    <source>
        <dbReference type="EMBL" id="CAB0013997.1"/>
    </source>
</evidence>
<dbReference type="Proteomes" id="UP000479000">
    <property type="component" value="Unassembled WGS sequence"/>
</dbReference>
<organism evidence="2 3">
    <name type="scientific">Nesidiocoris tenuis</name>
    <dbReference type="NCBI Taxonomy" id="355587"/>
    <lineage>
        <taxon>Eukaryota</taxon>
        <taxon>Metazoa</taxon>
        <taxon>Ecdysozoa</taxon>
        <taxon>Arthropoda</taxon>
        <taxon>Hexapoda</taxon>
        <taxon>Insecta</taxon>
        <taxon>Pterygota</taxon>
        <taxon>Neoptera</taxon>
        <taxon>Paraneoptera</taxon>
        <taxon>Hemiptera</taxon>
        <taxon>Heteroptera</taxon>
        <taxon>Panheteroptera</taxon>
        <taxon>Cimicomorpha</taxon>
        <taxon>Miridae</taxon>
        <taxon>Dicyphina</taxon>
        <taxon>Nesidiocoris</taxon>
    </lineage>
</organism>
<feature type="region of interest" description="Disordered" evidence="1">
    <location>
        <begin position="78"/>
        <end position="132"/>
    </location>
</feature>
<sequence length="329" mass="37414">MGCHHYRLKTQGIGPNSRRAIAASMVRGQDPLLQTPTGSSILVPPHLSSRCLGSEIISIQIERLQNVFHFGDENVNPRDFSAPFGNDPQHPQHLVRRPHDPRHPASSTSQHPRHPSILAIPASSTDPRSLHRNDSDAERFLIGCSRDNGRSKQINDLTSGVILGRKFEFRRFRVRVPRLMETKRGCGLYVQLQRRILYYYTRCYFYNAGFPNCYRSREGTPWRHRCSTHENCLFRKIDGKPFSPLEFGISRFDLRARQNRVSSRIGNVPGLVLRGFLSRPAEIFHSQFSHARRENPSSTSGRVGVSLADDPFLGNGGRRARFSFSFPPS</sequence>
<keyword evidence="3" id="KW-1185">Reference proteome</keyword>
<dbReference type="AlphaFoldDB" id="A0A6H5HDQ9"/>
<evidence type="ECO:0000256" key="1">
    <source>
        <dbReference type="SAM" id="MobiDB-lite"/>
    </source>
</evidence>
<gene>
    <name evidence="2" type="ORF">NTEN_LOCUS18532</name>
</gene>
<evidence type="ECO:0000313" key="3">
    <source>
        <dbReference type="Proteomes" id="UP000479000"/>
    </source>
</evidence>